<dbReference type="GO" id="GO:0000139">
    <property type="term" value="C:Golgi membrane"/>
    <property type="evidence" value="ECO:0007669"/>
    <property type="project" value="UniProtKB-SubCell"/>
</dbReference>
<dbReference type="Proteomes" id="UP001567538">
    <property type="component" value="Unassembled WGS sequence"/>
</dbReference>
<evidence type="ECO:0000256" key="3">
    <source>
        <dbReference type="ARBA" id="ARBA00022927"/>
    </source>
</evidence>
<dbReference type="InterPro" id="IPR036865">
    <property type="entry name" value="CRAL-TRIO_dom_sf"/>
</dbReference>
<keyword evidence="3" id="KW-0653">Protein transport</keyword>
<gene>
    <name evidence="7" type="ORF">AAHA92_23328</name>
</gene>
<dbReference type="InterPro" id="IPR051026">
    <property type="entry name" value="PI/PC_transfer"/>
</dbReference>
<dbReference type="PANTHER" id="PTHR45657">
    <property type="entry name" value="CRAL-TRIO DOMAIN-CONTAINING PROTEIN YKL091C-RELATED"/>
    <property type="match status" value="1"/>
</dbReference>
<evidence type="ECO:0000313" key="7">
    <source>
        <dbReference type="EMBL" id="KAL1546773.1"/>
    </source>
</evidence>
<evidence type="ECO:0000256" key="5">
    <source>
        <dbReference type="ARBA" id="ARBA00038020"/>
    </source>
</evidence>
<dbReference type="SUPFAM" id="SSF52087">
    <property type="entry name" value="CRAL/TRIO domain"/>
    <property type="match status" value="1"/>
</dbReference>
<dbReference type="GO" id="GO:0005886">
    <property type="term" value="C:plasma membrane"/>
    <property type="evidence" value="ECO:0007669"/>
    <property type="project" value="UniProtKB-SubCell"/>
</dbReference>
<sequence length="257" mass="29141">MEKPEMLPETLAWSQNLSTAAAAKIEGFCTMEKPEMLPETLDWSQNLATAAVIKEEFDCKELFEVKRYYPHGYHGVDRRGRPVYIERLGKLDVEGLMKVTTLERYVMYQTQQYEKTIKVRFPACSAAANKHINRSIAILDVQAVSFKSFTSPVQKVLLQLRKIFNDNYPETLSEMVIVNASPGFKLLWNVVKCFLDPHTVSKIQVIGSKYQSKLLELVDKSELPDFLGGSCCCRNEGGCLNSDRGPWKHTSVAYTGE</sequence>
<keyword evidence="3" id="KW-0813">Transport</keyword>
<dbReference type="AlphaFoldDB" id="A0ABD1GUP0"/>
<comment type="subcellular location">
    <subcellularLocation>
        <location evidence="1">Cell membrane</location>
        <topology evidence="1">Peripheral membrane protein</topology>
    </subcellularLocation>
    <subcellularLocation>
        <location evidence="2">Golgi apparatus membrane</location>
        <topology evidence="2">Peripheral membrane protein</topology>
    </subcellularLocation>
</comment>
<proteinExistence type="inferred from homology"/>
<accession>A0ABD1GUP0</accession>
<comment type="caution">
    <text evidence="7">The sequence shown here is derived from an EMBL/GenBank/DDBJ whole genome shotgun (WGS) entry which is preliminary data.</text>
</comment>
<evidence type="ECO:0000256" key="2">
    <source>
        <dbReference type="ARBA" id="ARBA00004395"/>
    </source>
</evidence>
<dbReference type="PANTHER" id="PTHR45657:SF26">
    <property type="entry name" value="PHOSPHATIDYLINOSITOL_PHOSPHATIDYLCHOLINE TRANSFER PROTEIN SFH3-LIKE"/>
    <property type="match status" value="1"/>
</dbReference>
<protein>
    <submittedName>
        <fullName evidence="7">Phosphatidylinositol/phosphatidylcholine transfer protein SFH12-like isoform X1</fullName>
    </submittedName>
</protein>
<dbReference type="Pfam" id="PF00650">
    <property type="entry name" value="CRAL_TRIO"/>
    <property type="match status" value="1"/>
</dbReference>
<name>A0ABD1GUP0_SALDI</name>
<dbReference type="CDD" id="cd00170">
    <property type="entry name" value="SEC14"/>
    <property type="match status" value="1"/>
</dbReference>
<evidence type="ECO:0000256" key="1">
    <source>
        <dbReference type="ARBA" id="ARBA00004202"/>
    </source>
</evidence>
<evidence type="ECO:0000313" key="8">
    <source>
        <dbReference type="Proteomes" id="UP001567538"/>
    </source>
</evidence>
<evidence type="ECO:0000256" key="4">
    <source>
        <dbReference type="ARBA" id="ARBA00023034"/>
    </source>
</evidence>
<dbReference type="InterPro" id="IPR001251">
    <property type="entry name" value="CRAL-TRIO_dom"/>
</dbReference>
<dbReference type="GO" id="GO:0015031">
    <property type="term" value="P:protein transport"/>
    <property type="evidence" value="ECO:0007669"/>
    <property type="project" value="UniProtKB-KW"/>
</dbReference>
<dbReference type="EMBL" id="JBEAFC010000008">
    <property type="protein sequence ID" value="KAL1546773.1"/>
    <property type="molecule type" value="Genomic_DNA"/>
</dbReference>
<dbReference type="Gene3D" id="3.40.525.10">
    <property type="entry name" value="CRAL-TRIO lipid binding domain"/>
    <property type="match status" value="1"/>
</dbReference>
<comment type="similarity">
    <text evidence="5">Belongs to the SFH family.</text>
</comment>
<dbReference type="SMART" id="SM00516">
    <property type="entry name" value="SEC14"/>
    <property type="match status" value="1"/>
</dbReference>
<keyword evidence="8" id="KW-1185">Reference proteome</keyword>
<dbReference type="PROSITE" id="PS50191">
    <property type="entry name" value="CRAL_TRIO"/>
    <property type="match status" value="1"/>
</dbReference>
<reference evidence="7 8" key="1">
    <citation type="submission" date="2024-06" db="EMBL/GenBank/DDBJ databases">
        <title>A chromosome level genome sequence of Diviner's sage (Salvia divinorum).</title>
        <authorList>
            <person name="Ford S.A."/>
            <person name="Ro D.-K."/>
            <person name="Ness R.W."/>
            <person name="Phillips M.A."/>
        </authorList>
    </citation>
    <scope>NUCLEOTIDE SEQUENCE [LARGE SCALE GENOMIC DNA]</scope>
    <source>
        <strain evidence="7">SAF-2024a</strain>
        <tissue evidence="7">Leaf</tissue>
    </source>
</reference>
<feature type="domain" description="CRAL-TRIO" evidence="6">
    <location>
        <begin position="61"/>
        <end position="235"/>
    </location>
</feature>
<organism evidence="7 8">
    <name type="scientific">Salvia divinorum</name>
    <name type="common">Maria pastora</name>
    <name type="synonym">Diviner's sage</name>
    <dbReference type="NCBI Taxonomy" id="28513"/>
    <lineage>
        <taxon>Eukaryota</taxon>
        <taxon>Viridiplantae</taxon>
        <taxon>Streptophyta</taxon>
        <taxon>Embryophyta</taxon>
        <taxon>Tracheophyta</taxon>
        <taxon>Spermatophyta</taxon>
        <taxon>Magnoliopsida</taxon>
        <taxon>eudicotyledons</taxon>
        <taxon>Gunneridae</taxon>
        <taxon>Pentapetalae</taxon>
        <taxon>asterids</taxon>
        <taxon>lamiids</taxon>
        <taxon>Lamiales</taxon>
        <taxon>Lamiaceae</taxon>
        <taxon>Nepetoideae</taxon>
        <taxon>Mentheae</taxon>
        <taxon>Salviinae</taxon>
        <taxon>Salvia</taxon>
        <taxon>Salvia subgen. Calosphace</taxon>
    </lineage>
</organism>
<keyword evidence="4" id="KW-0333">Golgi apparatus</keyword>
<evidence type="ECO:0000259" key="6">
    <source>
        <dbReference type="PROSITE" id="PS50191"/>
    </source>
</evidence>